<keyword evidence="2" id="KW-1185">Reference proteome</keyword>
<evidence type="ECO:0000313" key="1">
    <source>
        <dbReference type="EMBL" id="SFN52012.1"/>
    </source>
</evidence>
<gene>
    <name evidence="1" type="ORF">SAMN05216289_12754</name>
</gene>
<proteinExistence type="predicted"/>
<reference evidence="1 2" key="1">
    <citation type="submission" date="2016-10" db="EMBL/GenBank/DDBJ databases">
        <authorList>
            <person name="de Groot N.N."/>
        </authorList>
    </citation>
    <scope>NUCLEOTIDE SEQUENCE [LARGE SCALE GENOMIC DNA]</scope>
    <source>
        <strain evidence="1 2">CGMCC 1.7659</strain>
    </source>
</reference>
<evidence type="ECO:0000313" key="2">
    <source>
        <dbReference type="Proteomes" id="UP000198575"/>
    </source>
</evidence>
<dbReference type="OrthoDB" id="7057099at2"/>
<name>A0A1I4ZP62_9GAMM</name>
<dbReference type="EMBL" id="FOVF01000027">
    <property type="protein sequence ID" value="SFN52012.1"/>
    <property type="molecule type" value="Genomic_DNA"/>
</dbReference>
<accession>A0A1I4ZP62</accession>
<protein>
    <submittedName>
        <fullName evidence="1">Uncharacterized protein</fullName>
    </submittedName>
</protein>
<dbReference type="Pfam" id="PF18928">
    <property type="entry name" value="DUF5677"/>
    <property type="match status" value="1"/>
</dbReference>
<dbReference type="InterPro" id="IPR043733">
    <property type="entry name" value="DUF5677"/>
</dbReference>
<dbReference type="Proteomes" id="UP000198575">
    <property type="component" value="Unassembled WGS sequence"/>
</dbReference>
<organism evidence="1 2">
    <name type="scientific">Dokdonella immobilis</name>
    <dbReference type="NCBI Taxonomy" id="578942"/>
    <lineage>
        <taxon>Bacteria</taxon>
        <taxon>Pseudomonadati</taxon>
        <taxon>Pseudomonadota</taxon>
        <taxon>Gammaproteobacteria</taxon>
        <taxon>Lysobacterales</taxon>
        <taxon>Rhodanobacteraceae</taxon>
        <taxon>Dokdonella</taxon>
    </lineage>
</organism>
<dbReference type="RefSeq" id="WP_092409635.1">
    <property type="nucleotide sequence ID" value="NZ_FOVF01000027.1"/>
</dbReference>
<dbReference type="AlphaFoldDB" id="A0A1I4ZP62"/>
<sequence length="291" mass="32687">MLPVSPDISEELRRECEASGDFRPIYFEWYKYVGLLCNFFASVRADSPGVIDLPATHYAVLIGLLNRCSRLMLANTALGNAGRFGESTAIIDRCIFESGVKLRWLCRQANQEAFTRFLLDGLRPEVEFKAVISENARQRGALIAIERRMLDSIDRYMASVEADDATVLASQRLPDLASMITAIGEDRLLYVIGQRIGSHHVHGTWVSLRRDYLEEYDGVLGPKDHVSETHESQFLLTSILVLETMKAFVSFAFRPDPMKDELLSVVDAVSEEVRGINPNARERDEAADGEI</sequence>